<evidence type="ECO:0000256" key="3">
    <source>
        <dbReference type="ARBA" id="ARBA00012438"/>
    </source>
</evidence>
<dbReference type="CDD" id="cd16922">
    <property type="entry name" value="HATPase_EvgS-ArcB-TorS-like"/>
    <property type="match status" value="1"/>
</dbReference>
<evidence type="ECO:0000259" key="25">
    <source>
        <dbReference type="PROSITE" id="PS50894"/>
    </source>
</evidence>
<dbReference type="InterPro" id="IPR003661">
    <property type="entry name" value="HisK_dim/P_dom"/>
</dbReference>
<evidence type="ECO:0000259" key="22">
    <source>
        <dbReference type="PROSITE" id="PS50109"/>
    </source>
</evidence>
<dbReference type="InterPro" id="IPR003594">
    <property type="entry name" value="HATPase_dom"/>
</dbReference>
<evidence type="ECO:0000256" key="8">
    <source>
        <dbReference type="ARBA" id="ARBA00022729"/>
    </source>
</evidence>
<dbReference type="Pfam" id="PF00072">
    <property type="entry name" value="Response_reg"/>
    <property type="match status" value="2"/>
</dbReference>
<feature type="transmembrane region" description="Helical" evidence="21">
    <location>
        <begin position="181"/>
        <end position="205"/>
    </location>
</feature>
<keyword evidence="10 26" id="KW-0418">Kinase</keyword>
<dbReference type="Gene3D" id="3.30.450.20">
    <property type="entry name" value="PAS domain"/>
    <property type="match status" value="1"/>
</dbReference>
<dbReference type="EMBL" id="PVLQ01000012">
    <property type="protein sequence ID" value="PRD66356.1"/>
    <property type="molecule type" value="Genomic_DNA"/>
</dbReference>
<comment type="function">
    <text evidence="16">Member of the two-component regulatory system BvgS/BvgA. Phosphorylates BvgA via a four-step phosphorelay in response to environmental signals.</text>
</comment>
<dbReference type="InterPro" id="IPR008207">
    <property type="entry name" value="Sig_transdc_His_kin_Hpt_dom"/>
</dbReference>
<evidence type="ECO:0000256" key="5">
    <source>
        <dbReference type="ARBA" id="ARBA00022553"/>
    </source>
</evidence>
<evidence type="ECO:0000256" key="10">
    <source>
        <dbReference type="ARBA" id="ARBA00022777"/>
    </source>
</evidence>
<dbReference type="FunFam" id="3.30.565.10:FF:000010">
    <property type="entry name" value="Sensor histidine kinase RcsC"/>
    <property type="match status" value="1"/>
</dbReference>
<dbReference type="GO" id="GO:0005886">
    <property type="term" value="C:plasma membrane"/>
    <property type="evidence" value="ECO:0007669"/>
    <property type="project" value="UniProtKB-SubCell"/>
</dbReference>
<dbReference type="InterPro" id="IPR000700">
    <property type="entry name" value="PAS-assoc_C"/>
</dbReference>
<evidence type="ECO:0000256" key="18">
    <source>
        <dbReference type="PROSITE-ProRule" id="PRU00110"/>
    </source>
</evidence>
<keyword evidence="14" id="KW-0843">Virulence</keyword>
<dbReference type="InterPro" id="IPR004358">
    <property type="entry name" value="Sig_transdc_His_kin-like_C"/>
</dbReference>
<evidence type="ECO:0000313" key="26">
    <source>
        <dbReference type="EMBL" id="PRD66356.1"/>
    </source>
</evidence>
<dbReference type="Gene3D" id="6.10.340.10">
    <property type="match status" value="1"/>
</dbReference>
<dbReference type="Pfam" id="PF01627">
    <property type="entry name" value="Hpt"/>
    <property type="match status" value="1"/>
</dbReference>
<feature type="domain" description="HPt" evidence="25">
    <location>
        <begin position="1167"/>
        <end position="1261"/>
    </location>
</feature>
<proteinExistence type="predicted"/>
<keyword evidence="13" id="KW-0902">Two-component regulatory system</keyword>
<evidence type="ECO:0000259" key="23">
    <source>
        <dbReference type="PROSITE" id="PS50110"/>
    </source>
</evidence>
<dbReference type="SUPFAM" id="SSF55874">
    <property type="entry name" value="ATPase domain of HSP90 chaperone/DNA topoisomerase II/histidine kinase"/>
    <property type="match status" value="1"/>
</dbReference>
<dbReference type="SUPFAM" id="SSF47384">
    <property type="entry name" value="Homodimeric domain of signal transducing histidine kinase"/>
    <property type="match status" value="1"/>
</dbReference>
<dbReference type="FunFam" id="1.10.287.130:FF:000003">
    <property type="entry name" value="Histidine kinase"/>
    <property type="match status" value="1"/>
</dbReference>
<dbReference type="SUPFAM" id="SSF55785">
    <property type="entry name" value="PYP-like sensor domain (PAS domain)"/>
    <property type="match status" value="1"/>
</dbReference>
<dbReference type="CDD" id="cd17546">
    <property type="entry name" value="REC_hyHK_CKI1_RcsC-like"/>
    <property type="match status" value="2"/>
</dbReference>
<evidence type="ECO:0000256" key="7">
    <source>
        <dbReference type="ARBA" id="ARBA00022692"/>
    </source>
</evidence>
<dbReference type="SMART" id="SM00448">
    <property type="entry name" value="REC"/>
    <property type="match status" value="2"/>
</dbReference>
<keyword evidence="11" id="KW-0067">ATP-binding</keyword>
<dbReference type="SUPFAM" id="SSF47226">
    <property type="entry name" value="Histidine-containing phosphotransfer domain, HPT domain"/>
    <property type="match status" value="1"/>
</dbReference>
<dbReference type="PROSITE" id="PS50110">
    <property type="entry name" value="RESPONSE_REGULATORY"/>
    <property type="match status" value="2"/>
</dbReference>
<dbReference type="Gene3D" id="3.30.565.10">
    <property type="entry name" value="Histidine kinase-like ATPase, C-terminal domain"/>
    <property type="match status" value="1"/>
</dbReference>
<dbReference type="SUPFAM" id="SSF52172">
    <property type="entry name" value="CheY-like"/>
    <property type="match status" value="2"/>
</dbReference>
<dbReference type="InterPro" id="IPR001610">
    <property type="entry name" value="PAC"/>
</dbReference>
<dbReference type="Pfam" id="PF13185">
    <property type="entry name" value="GAF_2"/>
    <property type="match status" value="1"/>
</dbReference>
<evidence type="ECO:0000313" key="27">
    <source>
        <dbReference type="Proteomes" id="UP000238589"/>
    </source>
</evidence>
<reference evidence="26 27" key="1">
    <citation type="submission" date="2018-03" db="EMBL/GenBank/DDBJ databases">
        <title>Comparative genomics illustrates the genes involved in a hyperalkaliphilic mechanisms of Serpentinomonas isolated from highly-alkaline calcium-rich serpentinized springs.</title>
        <authorList>
            <person name="Suzuki S."/>
            <person name="Ishii S."/>
            <person name="Walworth N."/>
            <person name="Bird L."/>
            <person name="Kuenen J.G."/>
            <person name="Nealson K.H."/>
        </authorList>
    </citation>
    <scope>NUCLEOTIDE SEQUENCE [LARGE SCALE GENOMIC DNA]</scope>
    <source>
        <strain evidence="26 27">P1</strain>
    </source>
</reference>
<dbReference type="PANTHER" id="PTHR45339:SF1">
    <property type="entry name" value="HYBRID SIGNAL TRANSDUCTION HISTIDINE KINASE J"/>
    <property type="match status" value="1"/>
</dbReference>
<keyword evidence="9" id="KW-0547">Nucleotide-binding</keyword>
<feature type="coiled-coil region" evidence="20">
    <location>
        <begin position="420"/>
        <end position="457"/>
    </location>
</feature>
<protein>
    <recommendedName>
        <fullName evidence="17">Virulence sensor protein BvgS</fullName>
        <ecNumber evidence="3">2.7.13.3</ecNumber>
    </recommendedName>
</protein>
<dbReference type="InterPro" id="IPR000014">
    <property type="entry name" value="PAS"/>
</dbReference>
<sequence>MKLRRINASAIALYLALALLNAGALLLLDRLAQRQQVVQERQYLVSRQAERFLEADRYLTNQVRAFVVTGDPVHERNYWQEVQVTRRFEQAQFALESLDLNHDEIALIELAKSRSDALVRIEALAMDERQAGRIEQATGLVFGAAYEAELEAIHEPVQRLLLKVDQRLDDEFRQAERQLRLAWHASLALTLLSTLAVMVMLGYYYSRRVLQPLSAMNAQVLAMKAGQAFAPLDCMRERSEVGELARSLAQYSATREQMAQEQWAKSHQARIATLLQACNSFSELAQRFLSEVCPLLQVGHGVFYVLDAEHHQLRLIAQYAHSERKGLAQRFDLGESLVGQCALEKAPIQITRPPPDYVRIVSSLGEAPPEAILALPVLSGGKVLAVIELAALRLFGPREEGLLEGLLPMLAMGLEILERNVRTQRLLEATQQQAQELERQKEEIEAQRRSISAILDEQNAIFESVTSGIVVLRRQQVVKCNQHLGWLLGRPSAELVGHSMLGWFADADSRERIERSSEQIGRGEPVRLEAAMLRQDGSQLWVRLNGHAIDLKDLAQGVVWTLDDVSEERHVADEMRRARELAEDAARTKSSFLANMSHEIRTPMNAIIGMAHLLHKSGLNPRQQDYLGKIQRSSQHLLGIINDILDFSKIEAGKLTIESTDFELDAVLENVANLVGEKAGSKGLELVFELEPGLTQALVGDPLRLGQILVNYCNNAVKFTEQGEIRVKVSQREVGEHDVLLHFAVQDTGIGLSEEQRGRLFQSFSQADRSTSRRYGGTGLGLAISKSLAQLMGGEVGVESELGRGSTFWFTARLGRGEQQPQARLPRLDLRGCRVLVIEDNEYARTALTEMLVAMSFRVAAVASGEAGVEAVRSAAAADQPFSVIFTDWQMPGVDGLEAGRRILALGLSSPPHLVMVTAYGRDEVEAAAEAAGFDSVLTKPVNPSQLFDAVMRALGEPLAAEPVPGGTGSAEPELASIAGARLLLAEDNELNQEVAVELLHDVGLQVEVAGDGREALDRLLQHEAGYYDAVLMDMQMPVLDGIGSTLELRKLPQFARLPIIAMTANAMQGDRERCLEAGMNDYVVKPIEPDELWRALLRWIPARAAQAATASIPPEAAAARPQAIPAPGPETVAVGADDRLAPDDACLPLHIAGLDARLGLGRTAGKLALYRRLLQKFVTLEAAAIGQVRAALAAGDAVTAERAAHTLKSTAGSIGATALQAQAAALEQALHERLPPAALEPLLQACSVQLEPLVAALAAWLAAAPSEEPQAGDGAAPDAQAQQAALQRIERLLADSDSAAEQAWEQDGALLRPLLGVRWSEVDAALRGFDYEQALHVLRQVASASGSRP</sequence>
<evidence type="ECO:0000256" key="2">
    <source>
        <dbReference type="ARBA" id="ARBA00004651"/>
    </source>
</evidence>
<dbReference type="SMART" id="SM00086">
    <property type="entry name" value="PAC"/>
    <property type="match status" value="1"/>
</dbReference>
<dbReference type="GO" id="GO:0000155">
    <property type="term" value="F:phosphorelay sensor kinase activity"/>
    <property type="evidence" value="ECO:0007669"/>
    <property type="project" value="InterPro"/>
</dbReference>
<evidence type="ECO:0000256" key="1">
    <source>
        <dbReference type="ARBA" id="ARBA00000085"/>
    </source>
</evidence>
<name>A0A2S9K7C1_9BURK</name>
<gene>
    <name evidence="26" type="ORF">C6P64_03410</name>
</gene>
<keyword evidence="6" id="KW-0808">Transferase</keyword>
<dbReference type="PROSITE" id="PS50894">
    <property type="entry name" value="HPT"/>
    <property type="match status" value="1"/>
</dbReference>
<feature type="modified residue" description="4-aspartylphosphate" evidence="19">
    <location>
        <position position="1034"/>
    </location>
</feature>
<keyword evidence="8" id="KW-0732">Signal</keyword>
<dbReference type="SMART" id="SM00073">
    <property type="entry name" value="HPT"/>
    <property type="match status" value="1"/>
</dbReference>
<evidence type="ECO:0000256" key="14">
    <source>
        <dbReference type="ARBA" id="ARBA00023026"/>
    </source>
</evidence>
<dbReference type="InterPro" id="IPR001789">
    <property type="entry name" value="Sig_transdc_resp-reg_receiver"/>
</dbReference>
<feature type="modified residue" description="4-aspartylphosphate" evidence="19">
    <location>
        <position position="888"/>
    </location>
</feature>
<dbReference type="GO" id="GO:0005524">
    <property type="term" value="F:ATP binding"/>
    <property type="evidence" value="ECO:0007669"/>
    <property type="project" value="UniProtKB-KW"/>
</dbReference>
<keyword evidence="15 21" id="KW-0472">Membrane</keyword>
<dbReference type="Pfam" id="PF00512">
    <property type="entry name" value="HisKA"/>
    <property type="match status" value="1"/>
</dbReference>
<dbReference type="OrthoDB" id="5290456at2"/>
<feature type="domain" description="Histidine kinase" evidence="22">
    <location>
        <begin position="595"/>
        <end position="816"/>
    </location>
</feature>
<evidence type="ECO:0000256" key="19">
    <source>
        <dbReference type="PROSITE-ProRule" id="PRU00169"/>
    </source>
</evidence>
<evidence type="ECO:0000256" key="13">
    <source>
        <dbReference type="ARBA" id="ARBA00023012"/>
    </source>
</evidence>
<comment type="caution">
    <text evidence="26">The sequence shown here is derived from an EMBL/GenBank/DDBJ whole genome shotgun (WGS) entry which is preliminary data.</text>
</comment>
<dbReference type="Gene3D" id="3.40.50.2300">
    <property type="match status" value="2"/>
</dbReference>
<dbReference type="Gene3D" id="3.30.450.40">
    <property type="match status" value="1"/>
</dbReference>
<dbReference type="EC" id="2.7.13.3" evidence="3"/>
<feature type="domain" description="PAC" evidence="24">
    <location>
        <begin position="526"/>
        <end position="577"/>
    </location>
</feature>
<keyword evidence="27" id="KW-1185">Reference proteome</keyword>
<dbReference type="InterPro" id="IPR036890">
    <property type="entry name" value="HATPase_C_sf"/>
</dbReference>
<keyword evidence="4" id="KW-1003">Cell membrane</keyword>
<organism evidence="26 27">
    <name type="scientific">Malikia granosa</name>
    <dbReference type="NCBI Taxonomy" id="263067"/>
    <lineage>
        <taxon>Bacteria</taxon>
        <taxon>Pseudomonadati</taxon>
        <taxon>Pseudomonadota</taxon>
        <taxon>Betaproteobacteria</taxon>
        <taxon>Burkholderiales</taxon>
        <taxon>Comamonadaceae</taxon>
        <taxon>Malikia</taxon>
    </lineage>
</organism>
<dbReference type="InterPro" id="IPR003018">
    <property type="entry name" value="GAF"/>
</dbReference>
<evidence type="ECO:0000256" key="15">
    <source>
        <dbReference type="ARBA" id="ARBA00023136"/>
    </source>
</evidence>
<evidence type="ECO:0000259" key="24">
    <source>
        <dbReference type="PROSITE" id="PS50113"/>
    </source>
</evidence>
<evidence type="ECO:0000256" key="16">
    <source>
        <dbReference type="ARBA" id="ARBA00058004"/>
    </source>
</evidence>
<dbReference type="Pfam" id="PF13426">
    <property type="entry name" value="PAS_9"/>
    <property type="match status" value="1"/>
</dbReference>
<evidence type="ECO:0000256" key="12">
    <source>
        <dbReference type="ARBA" id="ARBA00022989"/>
    </source>
</evidence>
<accession>A0A2S9K7C1</accession>
<dbReference type="Pfam" id="PF02518">
    <property type="entry name" value="HATPase_c"/>
    <property type="match status" value="1"/>
</dbReference>
<evidence type="ECO:0000256" key="11">
    <source>
        <dbReference type="ARBA" id="ARBA00022840"/>
    </source>
</evidence>
<evidence type="ECO:0000256" key="17">
    <source>
        <dbReference type="ARBA" id="ARBA00070152"/>
    </source>
</evidence>
<dbReference type="PROSITE" id="PS50113">
    <property type="entry name" value="PAC"/>
    <property type="match status" value="1"/>
</dbReference>
<dbReference type="InterPro" id="IPR011006">
    <property type="entry name" value="CheY-like_superfamily"/>
</dbReference>
<keyword evidence="7 21" id="KW-0812">Transmembrane</keyword>
<dbReference type="InterPro" id="IPR029016">
    <property type="entry name" value="GAF-like_dom_sf"/>
</dbReference>
<dbReference type="InterPro" id="IPR005467">
    <property type="entry name" value="His_kinase_dom"/>
</dbReference>
<feature type="domain" description="Response regulatory" evidence="23">
    <location>
        <begin position="982"/>
        <end position="1101"/>
    </location>
</feature>
<dbReference type="InterPro" id="IPR035965">
    <property type="entry name" value="PAS-like_dom_sf"/>
</dbReference>
<evidence type="ECO:0000256" key="6">
    <source>
        <dbReference type="ARBA" id="ARBA00022679"/>
    </source>
</evidence>
<dbReference type="CDD" id="cd00082">
    <property type="entry name" value="HisKA"/>
    <property type="match status" value="1"/>
</dbReference>
<evidence type="ECO:0000256" key="4">
    <source>
        <dbReference type="ARBA" id="ARBA00022475"/>
    </source>
</evidence>
<feature type="domain" description="Response regulatory" evidence="23">
    <location>
        <begin position="834"/>
        <end position="955"/>
    </location>
</feature>
<dbReference type="InterPro" id="IPR036641">
    <property type="entry name" value="HPT_dom_sf"/>
</dbReference>
<keyword evidence="5 19" id="KW-0597">Phosphoprotein</keyword>
<dbReference type="Gene3D" id="1.20.120.160">
    <property type="entry name" value="HPT domain"/>
    <property type="match status" value="1"/>
</dbReference>
<dbReference type="SMART" id="SM00387">
    <property type="entry name" value="HATPase_c"/>
    <property type="match status" value="1"/>
</dbReference>
<keyword evidence="12 21" id="KW-1133">Transmembrane helix</keyword>
<dbReference type="PROSITE" id="PS50109">
    <property type="entry name" value="HIS_KIN"/>
    <property type="match status" value="1"/>
</dbReference>
<dbReference type="Proteomes" id="UP000238589">
    <property type="component" value="Unassembled WGS sequence"/>
</dbReference>
<feature type="transmembrane region" description="Helical" evidence="21">
    <location>
        <begin position="6"/>
        <end position="28"/>
    </location>
</feature>
<dbReference type="InterPro" id="IPR036097">
    <property type="entry name" value="HisK_dim/P_sf"/>
</dbReference>
<dbReference type="Gene3D" id="1.10.287.130">
    <property type="match status" value="1"/>
</dbReference>
<dbReference type="CDD" id="cd00130">
    <property type="entry name" value="PAS"/>
    <property type="match status" value="1"/>
</dbReference>
<dbReference type="SUPFAM" id="SSF55781">
    <property type="entry name" value="GAF domain-like"/>
    <property type="match status" value="1"/>
</dbReference>
<dbReference type="PANTHER" id="PTHR45339">
    <property type="entry name" value="HYBRID SIGNAL TRANSDUCTION HISTIDINE KINASE J"/>
    <property type="match status" value="1"/>
</dbReference>
<dbReference type="SMART" id="SM00388">
    <property type="entry name" value="HisKA"/>
    <property type="match status" value="1"/>
</dbReference>
<dbReference type="PRINTS" id="PR00344">
    <property type="entry name" value="BCTRLSENSOR"/>
</dbReference>
<feature type="modified residue" description="Phosphohistidine" evidence="18">
    <location>
        <position position="1206"/>
    </location>
</feature>
<comment type="catalytic activity">
    <reaction evidence="1">
        <text>ATP + protein L-histidine = ADP + protein N-phospho-L-histidine.</text>
        <dbReference type="EC" id="2.7.13.3"/>
    </reaction>
</comment>
<dbReference type="RefSeq" id="WP_105747196.1">
    <property type="nucleotide sequence ID" value="NZ_PVLQ01000012.1"/>
</dbReference>
<evidence type="ECO:0000256" key="9">
    <source>
        <dbReference type="ARBA" id="ARBA00022741"/>
    </source>
</evidence>
<comment type="subcellular location">
    <subcellularLocation>
        <location evidence="2">Cell membrane</location>
        <topology evidence="2">Multi-pass membrane protein</topology>
    </subcellularLocation>
</comment>
<dbReference type="SMART" id="SM00065">
    <property type="entry name" value="GAF"/>
    <property type="match status" value="1"/>
</dbReference>
<evidence type="ECO:0000256" key="21">
    <source>
        <dbReference type="SAM" id="Phobius"/>
    </source>
</evidence>
<dbReference type="NCBIfam" id="TIGR00229">
    <property type="entry name" value="sensory_box"/>
    <property type="match status" value="1"/>
</dbReference>
<evidence type="ECO:0000256" key="20">
    <source>
        <dbReference type="SAM" id="Coils"/>
    </source>
</evidence>
<keyword evidence="20" id="KW-0175">Coiled coil</keyword>